<evidence type="ECO:0000313" key="1">
    <source>
        <dbReference type="EMBL" id="DAD45302.1"/>
    </source>
</evidence>
<organism evidence="1 2">
    <name type="scientific">Nelumbo nucifera</name>
    <name type="common">Sacred lotus</name>
    <dbReference type="NCBI Taxonomy" id="4432"/>
    <lineage>
        <taxon>Eukaryota</taxon>
        <taxon>Viridiplantae</taxon>
        <taxon>Streptophyta</taxon>
        <taxon>Embryophyta</taxon>
        <taxon>Tracheophyta</taxon>
        <taxon>Spermatophyta</taxon>
        <taxon>Magnoliopsida</taxon>
        <taxon>Proteales</taxon>
        <taxon>Nelumbonaceae</taxon>
        <taxon>Nelumbo</taxon>
    </lineage>
</organism>
<keyword evidence="2" id="KW-1185">Reference proteome</keyword>
<dbReference type="Proteomes" id="UP000607653">
    <property type="component" value="Unassembled WGS sequence"/>
</dbReference>
<sequence>MRKRTCCEEEDREGKCSARSKDGEYTYPFDTDSLDDFDERELEDGKEDSSVRKSFSYGKLAFANFAGGSFYFDKRINGDYKDT</sequence>
<accession>A0A822ZJK3</accession>
<reference evidence="1 2" key="1">
    <citation type="journal article" date="2020" name="Mol. Biol. Evol.">
        <title>Distinct Expression and Methylation Patterns for Genes with Different Fates following a Single Whole-Genome Duplication in Flowering Plants.</title>
        <authorList>
            <person name="Shi T."/>
            <person name="Rahmani R.S."/>
            <person name="Gugger P.F."/>
            <person name="Wang M."/>
            <person name="Li H."/>
            <person name="Zhang Y."/>
            <person name="Li Z."/>
            <person name="Wang Q."/>
            <person name="Van de Peer Y."/>
            <person name="Marchal K."/>
            <person name="Chen J."/>
        </authorList>
    </citation>
    <scope>NUCLEOTIDE SEQUENCE [LARGE SCALE GENOMIC DNA]</scope>
    <source>
        <tissue evidence="1">Leaf</tissue>
    </source>
</reference>
<dbReference type="EMBL" id="DUZY01000007">
    <property type="protein sequence ID" value="DAD45302.1"/>
    <property type="molecule type" value="Genomic_DNA"/>
</dbReference>
<evidence type="ECO:0000313" key="2">
    <source>
        <dbReference type="Proteomes" id="UP000607653"/>
    </source>
</evidence>
<protein>
    <submittedName>
        <fullName evidence="1">Uncharacterized protein</fullName>
    </submittedName>
</protein>
<dbReference type="AlphaFoldDB" id="A0A822ZJK3"/>
<gene>
    <name evidence="1" type="ORF">HUJ06_003532</name>
</gene>
<proteinExistence type="predicted"/>
<name>A0A822ZJK3_NELNU</name>
<comment type="caution">
    <text evidence="1">The sequence shown here is derived from an EMBL/GenBank/DDBJ whole genome shotgun (WGS) entry which is preliminary data.</text>
</comment>